<organism evidence="1 2">
    <name type="scientific">Kluyveromyces marxianus</name>
    <name type="common">Yeast</name>
    <name type="synonym">Candida kefyr</name>
    <dbReference type="NCBI Taxonomy" id="4911"/>
    <lineage>
        <taxon>Eukaryota</taxon>
        <taxon>Fungi</taxon>
        <taxon>Dikarya</taxon>
        <taxon>Ascomycota</taxon>
        <taxon>Saccharomycotina</taxon>
        <taxon>Saccharomycetes</taxon>
        <taxon>Saccharomycetales</taxon>
        <taxon>Saccharomycetaceae</taxon>
        <taxon>Kluyveromyces</taxon>
    </lineage>
</organism>
<proteinExistence type="predicted"/>
<dbReference type="EMBL" id="CP015058">
    <property type="protein sequence ID" value="QGN16515.1"/>
    <property type="molecule type" value="Genomic_DNA"/>
</dbReference>
<gene>
    <name evidence="1" type="primary">SEC72</name>
    <name evidence="1" type="ORF">FIM1_3228</name>
</gene>
<protein>
    <submittedName>
        <fullName evidence="1">Translocation protein SEC72</fullName>
    </submittedName>
</protein>
<dbReference type="SUPFAM" id="SSF48452">
    <property type="entry name" value="TPR-like"/>
    <property type="match status" value="1"/>
</dbReference>
<sequence length="193" mass="22292">MLRYDTNTKKLSLKDDADTNQDRINNLNQINRLTTALVAENNPNFQPQPSNETTNMIKNMFQAGMQQAQKKNLPDALKKVDLALQMRNKARKPWEPFAFQLQELQMMLRNRTDLELVSQRNLDAWQDLEMLLSCGLIVPEVFLRLTDCLLKLNLVELAKPCCERGLSLDPSNAQLITLYKDCERRLLELDGDN</sequence>
<dbReference type="Proteomes" id="UP000422736">
    <property type="component" value="Chromosome 5"/>
</dbReference>
<dbReference type="InterPro" id="IPR011990">
    <property type="entry name" value="TPR-like_helical_dom_sf"/>
</dbReference>
<evidence type="ECO:0000313" key="2">
    <source>
        <dbReference type="Proteomes" id="UP000422736"/>
    </source>
</evidence>
<dbReference type="Gene3D" id="1.25.40.10">
    <property type="entry name" value="Tetratricopeptide repeat domain"/>
    <property type="match status" value="1"/>
</dbReference>
<evidence type="ECO:0000313" key="1">
    <source>
        <dbReference type="EMBL" id="QGN16515.1"/>
    </source>
</evidence>
<reference evidence="1 2" key="1">
    <citation type="submission" date="2016-03" db="EMBL/GenBank/DDBJ databases">
        <title>How can Kluyveromyces marxianus grow so fast - potential evolutionary course in Saccharomyces Complex revealed by comparative genomics.</title>
        <authorList>
            <person name="Mo W."/>
            <person name="Lu W."/>
            <person name="Yang X."/>
            <person name="Qi J."/>
            <person name="Lv H."/>
        </authorList>
    </citation>
    <scope>NUCLEOTIDE SEQUENCE [LARGE SCALE GENOMIC DNA]</scope>
    <source>
        <strain evidence="1 2">FIM1</strain>
    </source>
</reference>
<keyword evidence="2" id="KW-1185">Reference proteome</keyword>
<accession>A0ABX6EVY4</accession>
<name>A0ABX6EVY4_KLUMA</name>